<name>A0A1N7P134_9BACT</name>
<dbReference type="STRING" id="529505.SAMN05421761_11325"/>
<sequence length="32" mass="3867">MFSLRFREYGATLASLPELYEVIKRSYLVWVQ</sequence>
<protein>
    <submittedName>
        <fullName evidence="1">Uncharacterized protein</fullName>
    </submittedName>
</protein>
<organism evidence="1 2">
    <name type="scientific">Belliella pelovolcani</name>
    <dbReference type="NCBI Taxonomy" id="529505"/>
    <lineage>
        <taxon>Bacteria</taxon>
        <taxon>Pseudomonadati</taxon>
        <taxon>Bacteroidota</taxon>
        <taxon>Cytophagia</taxon>
        <taxon>Cytophagales</taxon>
        <taxon>Cyclobacteriaceae</taxon>
        <taxon>Belliella</taxon>
    </lineage>
</organism>
<reference evidence="2" key="1">
    <citation type="submission" date="2017-01" db="EMBL/GenBank/DDBJ databases">
        <authorList>
            <person name="Varghese N."/>
            <person name="Submissions S."/>
        </authorList>
    </citation>
    <scope>NUCLEOTIDE SEQUENCE [LARGE SCALE GENOMIC DNA]</scope>
    <source>
        <strain evidence="2">DSM 46698</strain>
    </source>
</reference>
<dbReference type="EMBL" id="FTOP01000013">
    <property type="protein sequence ID" value="SIT04274.1"/>
    <property type="molecule type" value="Genomic_DNA"/>
</dbReference>
<evidence type="ECO:0000313" key="2">
    <source>
        <dbReference type="Proteomes" id="UP000186026"/>
    </source>
</evidence>
<gene>
    <name evidence="1" type="ORF">SAMN05421761_11325</name>
</gene>
<keyword evidence="2" id="KW-1185">Reference proteome</keyword>
<accession>A0A1N7P134</accession>
<dbReference type="Proteomes" id="UP000186026">
    <property type="component" value="Unassembled WGS sequence"/>
</dbReference>
<dbReference type="AlphaFoldDB" id="A0A1N7P134"/>
<proteinExistence type="predicted"/>
<evidence type="ECO:0000313" key="1">
    <source>
        <dbReference type="EMBL" id="SIT04274.1"/>
    </source>
</evidence>